<feature type="domain" description="YTH" evidence="2">
    <location>
        <begin position="130"/>
        <end position="267"/>
    </location>
</feature>
<dbReference type="InterPro" id="IPR007275">
    <property type="entry name" value="YTH_domain"/>
</dbReference>
<organism evidence="3">
    <name type="scientific">Darwinula stevensoni</name>
    <dbReference type="NCBI Taxonomy" id="69355"/>
    <lineage>
        <taxon>Eukaryota</taxon>
        <taxon>Metazoa</taxon>
        <taxon>Ecdysozoa</taxon>
        <taxon>Arthropoda</taxon>
        <taxon>Crustacea</taxon>
        <taxon>Oligostraca</taxon>
        <taxon>Ostracoda</taxon>
        <taxon>Podocopa</taxon>
        <taxon>Podocopida</taxon>
        <taxon>Darwinulocopina</taxon>
        <taxon>Darwinuloidea</taxon>
        <taxon>Darwinulidae</taxon>
        <taxon>Darwinula</taxon>
    </lineage>
</organism>
<dbReference type="OrthoDB" id="5842105at2759"/>
<feature type="compositionally biased region" description="Low complexity" evidence="1">
    <location>
        <begin position="18"/>
        <end position="46"/>
    </location>
</feature>
<dbReference type="Pfam" id="PF04146">
    <property type="entry name" value="YTH"/>
    <property type="match status" value="1"/>
</dbReference>
<reference evidence="3" key="1">
    <citation type="submission" date="2020-11" db="EMBL/GenBank/DDBJ databases">
        <authorList>
            <person name="Tran Van P."/>
        </authorList>
    </citation>
    <scope>NUCLEOTIDE SEQUENCE</scope>
</reference>
<feature type="compositionally biased region" description="Basic and acidic residues" evidence="1">
    <location>
        <begin position="58"/>
        <end position="68"/>
    </location>
</feature>
<protein>
    <recommendedName>
        <fullName evidence="2">YTH domain-containing protein</fullName>
    </recommendedName>
</protein>
<dbReference type="EMBL" id="LR899830">
    <property type="protein sequence ID" value="CAD7242750.1"/>
    <property type="molecule type" value="Genomic_DNA"/>
</dbReference>
<dbReference type="AlphaFoldDB" id="A0A7R9A040"/>
<evidence type="ECO:0000313" key="3">
    <source>
        <dbReference type="EMBL" id="CAD7242750.1"/>
    </source>
</evidence>
<dbReference type="PROSITE" id="PS50882">
    <property type="entry name" value="YTH"/>
    <property type="match status" value="1"/>
</dbReference>
<feature type="compositionally biased region" description="Pro residues" evidence="1">
    <location>
        <begin position="363"/>
        <end position="382"/>
    </location>
</feature>
<dbReference type="GO" id="GO:0000398">
    <property type="term" value="P:mRNA splicing, via spliceosome"/>
    <property type="evidence" value="ECO:0007669"/>
    <property type="project" value="TreeGrafter"/>
</dbReference>
<dbReference type="GO" id="GO:0003729">
    <property type="term" value="F:mRNA binding"/>
    <property type="evidence" value="ECO:0007669"/>
    <property type="project" value="TreeGrafter"/>
</dbReference>
<evidence type="ECO:0000313" key="4">
    <source>
        <dbReference type="Proteomes" id="UP000677054"/>
    </source>
</evidence>
<gene>
    <name evidence="3" type="ORF">DSTB1V02_LOCUS2701</name>
</gene>
<feature type="compositionally biased region" description="Basic and acidic residues" evidence="1">
    <location>
        <begin position="75"/>
        <end position="84"/>
    </location>
</feature>
<proteinExistence type="predicted"/>
<accession>A0A7R9A040</accession>
<dbReference type="InterPro" id="IPR045168">
    <property type="entry name" value="YTH_prot"/>
</dbReference>
<dbReference type="PANTHER" id="PTHR12357:SF3">
    <property type="entry name" value="YTH DOMAIN-CONTAINING PROTEIN 1"/>
    <property type="match status" value="1"/>
</dbReference>
<keyword evidence="4" id="KW-1185">Reference proteome</keyword>
<feature type="compositionally biased region" description="Acidic residues" evidence="1">
    <location>
        <begin position="1"/>
        <end position="12"/>
    </location>
</feature>
<dbReference type="EMBL" id="CAJPEV010000313">
    <property type="protein sequence ID" value="CAG0883828.1"/>
    <property type="molecule type" value="Genomic_DNA"/>
</dbReference>
<feature type="region of interest" description="Disordered" evidence="1">
    <location>
        <begin position="363"/>
        <end position="389"/>
    </location>
</feature>
<dbReference type="Proteomes" id="UP000677054">
    <property type="component" value="Unassembled WGS sequence"/>
</dbReference>
<feature type="compositionally biased region" description="Acidic residues" evidence="1">
    <location>
        <begin position="47"/>
        <end position="57"/>
    </location>
</feature>
<dbReference type="PANTHER" id="PTHR12357">
    <property type="entry name" value="YTH YT521-B HOMOLOGY DOMAIN-CONTAINING"/>
    <property type="match status" value="1"/>
</dbReference>
<feature type="region of interest" description="Disordered" evidence="1">
    <location>
        <begin position="1"/>
        <end position="109"/>
    </location>
</feature>
<dbReference type="Gene3D" id="3.10.590.10">
    <property type="entry name" value="ph1033 like domains"/>
    <property type="match status" value="1"/>
</dbReference>
<dbReference type="GO" id="GO:0000381">
    <property type="term" value="P:regulation of alternative mRNA splicing, via spliceosome"/>
    <property type="evidence" value="ECO:0007669"/>
    <property type="project" value="TreeGrafter"/>
</dbReference>
<evidence type="ECO:0000259" key="2">
    <source>
        <dbReference type="PROSITE" id="PS50882"/>
    </source>
</evidence>
<dbReference type="GO" id="GO:1990247">
    <property type="term" value="F:N6-methyladenosine-containing RNA reader activity"/>
    <property type="evidence" value="ECO:0007669"/>
    <property type="project" value="TreeGrafter"/>
</dbReference>
<evidence type="ECO:0000256" key="1">
    <source>
        <dbReference type="SAM" id="MobiDB-lite"/>
    </source>
</evidence>
<dbReference type="CDD" id="cd21134">
    <property type="entry name" value="YTH"/>
    <property type="match status" value="1"/>
</dbReference>
<name>A0A7R9A040_9CRUS</name>
<dbReference type="GO" id="GO:0005654">
    <property type="term" value="C:nucleoplasm"/>
    <property type="evidence" value="ECO:0007669"/>
    <property type="project" value="TreeGrafter"/>
</dbReference>
<sequence>MSEEVKEEAEAEFDTRSEASTSSGSSGSSSTSEPSVSSLSSKAESSSSDEDDDEKEDFSEIVKEKESSPEVGTDVIEKGKRERGISPIQYESPPKFEPPPKSSTSTSSSKTKKVKAYDYFTKLNYLFRDARFFLLKSNNAENITLSKAKEVWSTPPQNEAKLNQAFRECRNVLLLFSVKESGKFAGFARLGSESRHDVPPISWVLPPGIPAKALGGVFQVDWISRKELAFTKTQHLYNPWNEGKPVKIGRDGQEIEPRVAEELCRLFPEDTGIELTPILYKSKRAARNVKPKMPQQTIMRGRFRGSGRRGGGDAFPRYSWRSDRSPARYSGRPMNGAYSDLLRDFRGALPPFPPPPHLPYPPPMFDPLAAPPPRYYDGPPMPDYHSRSRDKRSDFLEYEEKNVQVQAEMAFLSKGLSRKEHVNDFGMVAQHRLGCPAVAASCQRRRTGHGRDATSL</sequence>